<organism evidence="1 2">
    <name type="scientific">Aureliella helgolandensis</name>
    <dbReference type="NCBI Taxonomy" id="2527968"/>
    <lineage>
        <taxon>Bacteria</taxon>
        <taxon>Pseudomonadati</taxon>
        <taxon>Planctomycetota</taxon>
        <taxon>Planctomycetia</taxon>
        <taxon>Pirellulales</taxon>
        <taxon>Pirellulaceae</taxon>
        <taxon>Aureliella</taxon>
    </lineage>
</organism>
<evidence type="ECO:0000313" key="1">
    <source>
        <dbReference type="EMBL" id="QDV26764.1"/>
    </source>
</evidence>
<evidence type="ECO:0000313" key="2">
    <source>
        <dbReference type="Proteomes" id="UP000318017"/>
    </source>
</evidence>
<dbReference type="Proteomes" id="UP000318017">
    <property type="component" value="Chromosome"/>
</dbReference>
<keyword evidence="2" id="KW-1185">Reference proteome</keyword>
<protein>
    <submittedName>
        <fullName evidence="1">Uncharacterized protein</fullName>
    </submittedName>
</protein>
<dbReference type="EMBL" id="CP036298">
    <property type="protein sequence ID" value="QDV26764.1"/>
    <property type="molecule type" value="Genomic_DNA"/>
</dbReference>
<dbReference type="KEGG" id="ahel:Q31a_51430"/>
<proteinExistence type="predicted"/>
<dbReference type="AlphaFoldDB" id="A0A518GDT6"/>
<reference evidence="1 2" key="1">
    <citation type="submission" date="2019-02" db="EMBL/GenBank/DDBJ databases">
        <title>Deep-cultivation of Planctomycetes and their phenomic and genomic characterization uncovers novel biology.</title>
        <authorList>
            <person name="Wiegand S."/>
            <person name="Jogler M."/>
            <person name="Boedeker C."/>
            <person name="Pinto D."/>
            <person name="Vollmers J."/>
            <person name="Rivas-Marin E."/>
            <person name="Kohn T."/>
            <person name="Peeters S.H."/>
            <person name="Heuer A."/>
            <person name="Rast P."/>
            <person name="Oberbeckmann S."/>
            <person name="Bunk B."/>
            <person name="Jeske O."/>
            <person name="Meyerdierks A."/>
            <person name="Storesund J.E."/>
            <person name="Kallscheuer N."/>
            <person name="Luecker S."/>
            <person name="Lage O.M."/>
            <person name="Pohl T."/>
            <person name="Merkel B.J."/>
            <person name="Hornburger P."/>
            <person name="Mueller R.-W."/>
            <person name="Bruemmer F."/>
            <person name="Labrenz M."/>
            <person name="Spormann A.M."/>
            <person name="Op den Camp H."/>
            <person name="Overmann J."/>
            <person name="Amann R."/>
            <person name="Jetten M.S.M."/>
            <person name="Mascher T."/>
            <person name="Medema M.H."/>
            <person name="Devos D.P."/>
            <person name="Kaster A.-K."/>
            <person name="Ovreas L."/>
            <person name="Rohde M."/>
            <person name="Galperin M.Y."/>
            <person name="Jogler C."/>
        </authorList>
    </citation>
    <scope>NUCLEOTIDE SEQUENCE [LARGE SCALE GENOMIC DNA]</scope>
    <source>
        <strain evidence="1 2">Q31a</strain>
    </source>
</reference>
<name>A0A518GDT6_9BACT</name>
<gene>
    <name evidence="1" type="ORF">Q31a_51430</name>
</gene>
<sequence>MDRNERTKLVQSLGIAIDAPVASLETVVSIEVLVDAFRG</sequence>
<accession>A0A518GDT6</accession>